<feature type="domain" description="Alcohol dehydrogenase iron-type/glycerol dehydrogenase GldA" evidence="3">
    <location>
        <begin position="17"/>
        <end position="184"/>
    </location>
</feature>
<evidence type="ECO:0000313" key="6">
    <source>
        <dbReference type="Proteomes" id="UP000419743"/>
    </source>
</evidence>
<evidence type="ECO:0000256" key="2">
    <source>
        <dbReference type="ARBA" id="ARBA00023002"/>
    </source>
</evidence>
<organism evidence="5 6">
    <name type="scientific">Occultella aeris</name>
    <dbReference type="NCBI Taxonomy" id="2761496"/>
    <lineage>
        <taxon>Bacteria</taxon>
        <taxon>Bacillati</taxon>
        <taxon>Actinomycetota</taxon>
        <taxon>Actinomycetes</taxon>
        <taxon>Micrococcales</taxon>
        <taxon>Ruaniaceae</taxon>
        <taxon>Occultella</taxon>
    </lineage>
</organism>
<dbReference type="Proteomes" id="UP000419743">
    <property type="component" value="Unassembled WGS sequence"/>
</dbReference>
<dbReference type="Gene3D" id="1.20.1090.10">
    <property type="entry name" value="Dehydroquinate synthase-like - alpha domain"/>
    <property type="match status" value="1"/>
</dbReference>
<feature type="domain" description="Fe-containing alcohol dehydrogenase-like C-terminal" evidence="4">
    <location>
        <begin position="195"/>
        <end position="380"/>
    </location>
</feature>
<dbReference type="InterPro" id="IPR056798">
    <property type="entry name" value="ADH_Fe_C"/>
</dbReference>
<dbReference type="Gene3D" id="3.40.50.1970">
    <property type="match status" value="1"/>
</dbReference>
<gene>
    <name evidence="5" type="primary">mdh_1</name>
    <name evidence="5" type="ORF">HALOF300_01339</name>
</gene>
<accession>A0A7M4DGU2</accession>
<name>A0A7M4DGU2_9MICO</name>
<keyword evidence="2 5" id="KW-0560">Oxidoreductase</keyword>
<protein>
    <submittedName>
        <fullName evidence="5">NAD-dependent methanol dehydrogenase</fullName>
        <ecNumber evidence="5">1.1.1.244</ecNumber>
    </submittedName>
</protein>
<dbReference type="SUPFAM" id="SSF56796">
    <property type="entry name" value="Dehydroquinate synthase-like"/>
    <property type="match status" value="1"/>
</dbReference>
<sequence length="407" mass="42466">MTHTLTHSDGFGLLRLPTRIHFGNGAASQIAPLARELGRRVFVCCDPFLADTPQFERTCAELRSAGAVLQIWTEVEPELPVDSVHRAADAASVWAPDLVIGFGGGSALDLTKLVALLSSHGGRLSDYYGENAVPGPITPMIAVPTTAGTGSEVTPVAVVTDPGRDLKVGISSPHLIPRFAVVDPTLTRGAPTAVTAYAGVDAFVHAIESYTAEVRAPEWTEQLPVFVGQNRLAGLLAEEAITVIAANLVRAVADPDDEAARTEMAYGSLLAGMAFGSAGTHLSHAIQYPIGALTKTPHGLGTGLLLPYVLRGCRPDIDPALRRIGTLLGVAETGSDPALDAIRRIEQIVADIGIPASLAELGVRAEDLPDISARAAGISRLAGNVAAAKPIERIPGIVTAAWRGDHT</sequence>
<dbReference type="Pfam" id="PF25137">
    <property type="entry name" value="ADH_Fe_C"/>
    <property type="match status" value="1"/>
</dbReference>
<dbReference type="RefSeq" id="WP_156740150.1">
    <property type="nucleotide sequence ID" value="NZ_CACRYJ010000017.1"/>
</dbReference>
<evidence type="ECO:0000259" key="3">
    <source>
        <dbReference type="Pfam" id="PF00465"/>
    </source>
</evidence>
<proteinExistence type="inferred from homology"/>
<evidence type="ECO:0000313" key="5">
    <source>
        <dbReference type="EMBL" id="VZO36135.1"/>
    </source>
</evidence>
<dbReference type="EC" id="1.1.1.244" evidence="5"/>
<dbReference type="FunFam" id="3.40.50.1970:FF:000003">
    <property type="entry name" value="Alcohol dehydrogenase, iron-containing"/>
    <property type="match status" value="1"/>
</dbReference>
<dbReference type="InterPro" id="IPR001670">
    <property type="entry name" value="ADH_Fe/GldA"/>
</dbReference>
<dbReference type="PANTHER" id="PTHR11496:SF102">
    <property type="entry name" value="ALCOHOL DEHYDROGENASE 4"/>
    <property type="match status" value="1"/>
</dbReference>
<keyword evidence="6" id="KW-1185">Reference proteome</keyword>
<comment type="similarity">
    <text evidence="1">Belongs to the iron-containing alcohol dehydrogenase family.</text>
</comment>
<evidence type="ECO:0000259" key="4">
    <source>
        <dbReference type="Pfam" id="PF25137"/>
    </source>
</evidence>
<dbReference type="AlphaFoldDB" id="A0A7M4DGU2"/>
<dbReference type="GO" id="GO:0050093">
    <property type="term" value="F:methanol dehydrogenase (NAD+) activity"/>
    <property type="evidence" value="ECO:0007669"/>
    <property type="project" value="UniProtKB-EC"/>
</dbReference>
<dbReference type="GO" id="GO:0046872">
    <property type="term" value="F:metal ion binding"/>
    <property type="evidence" value="ECO:0007669"/>
    <property type="project" value="InterPro"/>
</dbReference>
<dbReference type="InterPro" id="IPR039697">
    <property type="entry name" value="Alcohol_dehydrogenase_Fe"/>
</dbReference>
<dbReference type="Pfam" id="PF00465">
    <property type="entry name" value="Fe-ADH"/>
    <property type="match status" value="1"/>
</dbReference>
<comment type="caution">
    <text evidence="5">The sequence shown here is derived from an EMBL/GenBank/DDBJ whole genome shotgun (WGS) entry which is preliminary data.</text>
</comment>
<reference evidence="5 6" key="1">
    <citation type="submission" date="2019-11" db="EMBL/GenBank/DDBJ databases">
        <authorList>
            <person name="Criscuolo A."/>
        </authorList>
    </citation>
    <scope>NUCLEOTIDE SEQUENCE [LARGE SCALE GENOMIC DNA]</scope>
    <source>
        <strain evidence="5">CIP111667</strain>
    </source>
</reference>
<evidence type="ECO:0000256" key="1">
    <source>
        <dbReference type="ARBA" id="ARBA00007358"/>
    </source>
</evidence>
<dbReference type="EMBL" id="CACRYJ010000017">
    <property type="protein sequence ID" value="VZO36135.1"/>
    <property type="molecule type" value="Genomic_DNA"/>
</dbReference>
<dbReference type="PANTHER" id="PTHR11496">
    <property type="entry name" value="ALCOHOL DEHYDROGENASE"/>
    <property type="match status" value="1"/>
</dbReference>